<evidence type="ECO:0000313" key="3">
    <source>
        <dbReference type="Proteomes" id="UP000676336"/>
    </source>
</evidence>
<organism evidence="2 3">
    <name type="scientific">Rotaria magnacalcarata</name>
    <dbReference type="NCBI Taxonomy" id="392030"/>
    <lineage>
        <taxon>Eukaryota</taxon>
        <taxon>Metazoa</taxon>
        <taxon>Spiralia</taxon>
        <taxon>Gnathifera</taxon>
        <taxon>Rotifera</taxon>
        <taxon>Eurotatoria</taxon>
        <taxon>Bdelloidea</taxon>
        <taxon>Philodinida</taxon>
        <taxon>Philodinidae</taxon>
        <taxon>Rotaria</taxon>
    </lineage>
</organism>
<evidence type="ECO:0000256" key="1">
    <source>
        <dbReference type="SAM" id="MobiDB-lite"/>
    </source>
</evidence>
<feature type="region of interest" description="Disordered" evidence="1">
    <location>
        <begin position="1"/>
        <end position="24"/>
    </location>
</feature>
<name>A0A8S3EJJ2_9BILA</name>
<comment type="caution">
    <text evidence="2">The sequence shown here is derived from an EMBL/GenBank/DDBJ whole genome shotgun (WGS) entry which is preliminary data.</text>
</comment>
<sequence length="48" mass="5282">PVPSDAIALQKLTRPPPPPPMAATSIQPSFHCSSLVRHILTLFLRFMT</sequence>
<gene>
    <name evidence="2" type="ORF">SMN809_LOCUS59471</name>
</gene>
<protein>
    <submittedName>
        <fullName evidence="2">Uncharacterized protein</fullName>
    </submittedName>
</protein>
<accession>A0A8S3EJJ2</accession>
<dbReference type="EMBL" id="CAJOBI010227237">
    <property type="protein sequence ID" value="CAF5055927.1"/>
    <property type="molecule type" value="Genomic_DNA"/>
</dbReference>
<dbReference type="AlphaFoldDB" id="A0A8S3EJJ2"/>
<dbReference type="Proteomes" id="UP000676336">
    <property type="component" value="Unassembled WGS sequence"/>
</dbReference>
<reference evidence="2" key="1">
    <citation type="submission" date="2021-02" db="EMBL/GenBank/DDBJ databases">
        <authorList>
            <person name="Nowell W R."/>
        </authorList>
    </citation>
    <scope>NUCLEOTIDE SEQUENCE</scope>
</reference>
<evidence type="ECO:0000313" key="2">
    <source>
        <dbReference type="EMBL" id="CAF5055927.1"/>
    </source>
</evidence>
<proteinExistence type="predicted"/>
<feature type="non-terminal residue" evidence="2">
    <location>
        <position position="1"/>
    </location>
</feature>